<name>A0ABN3PQB9_9ACTN</name>
<proteinExistence type="predicted"/>
<comment type="caution">
    <text evidence="2">The sequence shown here is derived from an EMBL/GenBank/DDBJ whole genome shotgun (WGS) entry which is preliminary data.</text>
</comment>
<dbReference type="Proteomes" id="UP001501447">
    <property type="component" value="Unassembled WGS sequence"/>
</dbReference>
<reference evidence="2 3" key="1">
    <citation type="journal article" date="2019" name="Int. J. Syst. Evol. Microbiol.">
        <title>The Global Catalogue of Microorganisms (GCM) 10K type strain sequencing project: providing services to taxonomists for standard genome sequencing and annotation.</title>
        <authorList>
            <consortium name="The Broad Institute Genomics Platform"/>
            <consortium name="The Broad Institute Genome Sequencing Center for Infectious Disease"/>
            <person name="Wu L."/>
            <person name="Ma J."/>
        </authorList>
    </citation>
    <scope>NUCLEOTIDE SEQUENCE [LARGE SCALE GENOMIC DNA]</scope>
    <source>
        <strain evidence="2 3">JCM 16373</strain>
    </source>
</reference>
<keyword evidence="3" id="KW-1185">Reference proteome</keyword>
<feature type="compositionally biased region" description="Low complexity" evidence="1">
    <location>
        <begin position="28"/>
        <end position="46"/>
    </location>
</feature>
<sequence length="53" mass="5159">MAALEEDRPSDWPSDCGTGLGEAAQGDGRNPAGGARVVVGPGASAGLSATMDE</sequence>
<dbReference type="EMBL" id="BAAARJ010000002">
    <property type="protein sequence ID" value="GAA2597355.1"/>
    <property type="molecule type" value="Genomic_DNA"/>
</dbReference>
<feature type="region of interest" description="Disordered" evidence="1">
    <location>
        <begin position="1"/>
        <end position="53"/>
    </location>
</feature>
<gene>
    <name evidence="2" type="ORF">GCM10009863_08530</name>
</gene>
<evidence type="ECO:0000256" key="1">
    <source>
        <dbReference type="SAM" id="MobiDB-lite"/>
    </source>
</evidence>
<accession>A0ABN3PQB9</accession>
<evidence type="ECO:0000313" key="3">
    <source>
        <dbReference type="Proteomes" id="UP001501447"/>
    </source>
</evidence>
<feature type="compositionally biased region" description="Basic and acidic residues" evidence="1">
    <location>
        <begin position="1"/>
        <end position="10"/>
    </location>
</feature>
<evidence type="ECO:0000313" key="2">
    <source>
        <dbReference type="EMBL" id="GAA2597355.1"/>
    </source>
</evidence>
<protein>
    <submittedName>
        <fullName evidence="2">Uncharacterized protein</fullName>
    </submittedName>
</protein>
<organism evidence="2 3">
    <name type="scientific">Streptomyces axinellae</name>
    <dbReference type="NCBI Taxonomy" id="552788"/>
    <lineage>
        <taxon>Bacteria</taxon>
        <taxon>Bacillati</taxon>
        <taxon>Actinomycetota</taxon>
        <taxon>Actinomycetes</taxon>
        <taxon>Kitasatosporales</taxon>
        <taxon>Streptomycetaceae</taxon>
        <taxon>Streptomyces</taxon>
    </lineage>
</organism>